<organism evidence="3 4">
    <name type="scientific">Limnoraphis robusta CCNP1315</name>
    <dbReference type="NCBI Taxonomy" id="3110306"/>
    <lineage>
        <taxon>Bacteria</taxon>
        <taxon>Bacillati</taxon>
        <taxon>Cyanobacteriota</taxon>
        <taxon>Cyanophyceae</taxon>
        <taxon>Oscillatoriophycideae</taxon>
        <taxon>Oscillatoriales</taxon>
        <taxon>Sirenicapillariaceae</taxon>
        <taxon>Limnoraphis</taxon>
    </lineage>
</organism>
<keyword evidence="4" id="KW-1185">Reference proteome</keyword>
<protein>
    <submittedName>
        <fullName evidence="3">Calcium-binding protein</fullName>
    </submittedName>
</protein>
<proteinExistence type="predicted"/>
<reference evidence="3 4" key="1">
    <citation type="submission" date="2023-12" db="EMBL/GenBank/DDBJ databases">
        <title>Baltic Sea Cyanobacteria.</title>
        <authorList>
            <person name="Delbaje E."/>
            <person name="Fewer D.P."/>
            <person name="Shishido T.K."/>
        </authorList>
    </citation>
    <scope>NUCLEOTIDE SEQUENCE [LARGE SCALE GENOMIC DNA]</scope>
    <source>
        <strain evidence="3 4">CCNP 1315</strain>
    </source>
</reference>
<dbReference type="EMBL" id="JAYGHT010000129">
    <property type="protein sequence ID" value="MEA5521040.1"/>
    <property type="molecule type" value="Genomic_DNA"/>
</dbReference>
<evidence type="ECO:0000256" key="1">
    <source>
        <dbReference type="ARBA" id="ARBA00004613"/>
    </source>
</evidence>
<dbReference type="RefSeq" id="WP_323272026.1">
    <property type="nucleotide sequence ID" value="NZ_JAYGHT010000129.1"/>
</dbReference>
<accession>A0ABU5U211</accession>
<comment type="caution">
    <text evidence="3">The sequence shown here is derived from an EMBL/GenBank/DDBJ whole genome shotgun (WGS) entry which is preliminary data.</text>
</comment>
<dbReference type="InterPro" id="IPR050557">
    <property type="entry name" value="RTX_toxin/Mannuronan_C5-epim"/>
</dbReference>
<name>A0ABU5U211_9CYAN</name>
<dbReference type="Proteomes" id="UP001301728">
    <property type="component" value="Unassembled WGS sequence"/>
</dbReference>
<dbReference type="Gene3D" id="2.150.10.10">
    <property type="entry name" value="Serralysin-like metalloprotease, C-terminal"/>
    <property type="match status" value="2"/>
</dbReference>
<dbReference type="SUPFAM" id="SSF51120">
    <property type="entry name" value="beta-Roll"/>
    <property type="match status" value="1"/>
</dbReference>
<dbReference type="InterPro" id="IPR001343">
    <property type="entry name" value="Hemolysn_Ca-bd"/>
</dbReference>
<keyword evidence="2" id="KW-0964">Secreted</keyword>
<sequence>MAQNFDPSTPINPETSLADPVDVQVISEPLSNPSNRFGFFLLTSDSDIVELTNDVIENYPGGIFALAGDDYVRGSENDELIYGNSGQDVLLGKAGNDTIRGGQDFDVIAGGEGNDLLHGNKDNDRLYGNDDDDFVRGGQGDDEVVGGEGNDTMIGDLGVDKLWGGEGEDLFVLRTGTASTPQEIGSETPPEGDLFTALESVTVDIILDYNPADDIIGLTGGLTADDLILTERFMVIGDRRDYDPSGPFPLGQMRTEDFQIETIQVIVISEESTGNILGLVRDVGAEDLNFISVSNQDLAFG</sequence>
<dbReference type="PANTHER" id="PTHR38340">
    <property type="entry name" value="S-LAYER PROTEIN"/>
    <property type="match status" value="1"/>
</dbReference>
<dbReference type="PRINTS" id="PR00313">
    <property type="entry name" value="CABNDNGRPT"/>
</dbReference>
<evidence type="ECO:0000256" key="2">
    <source>
        <dbReference type="ARBA" id="ARBA00022525"/>
    </source>
</evidence>
<evidence type="ECO:0000313" key="4">
    <source>
        <dbReference type="Proteomes" id="UP001301728"/>
    </source>
</evidence>
<dbReference type="InterPro" id="IPR011049">
    <property type="entry name" value="Serralysin-like_metalloprot_C"/>
</dbReference>
<gene>
    <name evidence="3" type="ORF">VB854_19045</name>
</gene>
<dbReference type="Pfam" id="PF00353">
    <property type="entry name" value="HemolysinCabind"/>
    <property type="match status" value="3"/>
</dbReference>
<evidence type="ECO:0000313" key="3">
    <source>
        <dbReference type="EMBL" id="MEA5521040.1"/>
    </source>
</evidence>
<comment type="subcellular location">
    <subcellularLocation>
        <location evidence="1">Secreted</location>
    </subcellularLocation>
</comment>
<dbReference type="PANTHER" id="PTHR38340:SF1">
    <property type="entry name" value="S-LAYER PROTEIN"/>
    <property type="match status" value="1"/>
</dbReference>